<keyword evidence="3 7" id="KW-0812">Transmembrane</keyword>
<feature type="region of interest" description="Disordered" evidence="6">
    <location>
        <begin position="465"/>
        <end position="489"/>
    </location>
</feature>
<evidence type="ECO:0000256" key="1">
    <source>
        <dbReference type="ARBA" id="ARBA00004651"/>
    </source>
</evidence>
<feature type="transmembrane region" description="Helical" evidence="7">
    <location>
        <begin position="273"/>
        <end position="295"/>
    </location>
</feature>
<protein>
    <submittedName>
        <fullName evidence="9">MFS transporter</fullName>
    </submittedName>
</protein>
<keyword evidence="4 7" id="KW-1133">Transmembrane helix</keyword>
<evidence type="ECO:0000256" key="2">
    <source>
        <dbReference type="ARBA" id="ARBA00022475"/>
    </source>
</evidence>
<keyword evidence="5 7" id="KW-0472">Membrane</keyword>
<reference evidence="10" key="1">
    <citation type="journal article" date="2019" name="Int. J. Syst. Evol. Microbiol.">
        <title>The Global Catalogue of Microorganisms (GCM) 10K type strain sequencing project: providing services to taxonomists for standard genome sequencing and annotation.</title>
        <authorList>
            <consortium name="The Broad Institute Genomics Platform"/>
            <consortium name="The Broad Institute Genome Sequencing Center for Infectious Disease"/>
            <person name="Wu L."/>
            <person name="Ma J."/>
        </authorList>
    </citation>
    <scope>NUCLEOTIDE SEQUENCE [LARGE SCALE GENOMIC DNA]</scope>
    <source>
        <strain evidence="10">JCM 16014</strain>
    </source>
</reference>
<accession>A0ABP5H2A4</accession>
<feature type="transmembrane region" description="Helical" evidence="7">
    <location>
        <begin position="359"/>
        <end position="379"/>
    </location>
</feature>
<dbReference type="InterPro" id="IPR011701">
    <property type="entry name" value="MFS"/>
</dbReference>
<keyword evidence="2" id="KW-1003">Cell membrane</keyword>
<feature type="transmembrane region" description="Helical" evidence="7">
    <location>
        <begin position="39"/>
        <end position="61"/>
    </location>
</feature>
<evidence type="ECO:0000313" key="9">
    <source>
        <dbReference type="EMBL" id="GAA2061597.1"/>
    </source>
</evidence>
<feature type="transmembrane region" description="Helical" evidence="7">
    <location>
        <begin position="167"/>
        <end position="194"/>
    </location>
</feature>
<proteinExistence type="predicted"/>
<keyword evidence="10" id="KW-1185">Reference proteome</keyword>
<feature type="transmembrane region" description="Helical" evidence="7">
    <location>
        <begin position="307"/>
        <end position="324"/>
    </location>
</feature>
<dbReference type="CDD" id="cd06173">
    <property type="entry name" value="MFS_MefA_like"/>
    <property type="match status" value="1"/>
</dbReference>
<dbReference type="PANTHER" id="PTHR23513">
    <property type="entry name" value="INTEGRAL MEMBRANE EFFLUX PROTEIN-RELATED"/>
    <property type="match status" value="1"/>
</dbReference>
<feature type="transmembrane region" description="Helical" evidence="7">
    <location>
        <begin position="427"/>
        <end position="445"/>
    </location>
</feature>
<evidence type="ECO:0000256" key="3">
    <source>
        <dbReference type="ARBA" id="ARBA00022692"/>
    </source>
</evidence>
<evidence type="ECO:0000256" key="6">
    <source>
        <dbReference type="SAM" id="MobiDB-lite"/>
    </source>
</evidence>
<evidence type="ECO:0000256" key="4">
    <source>
        <dbReference type="ARBA" id="ARBA00022989"/>
    </source>
</evidence>
<dbReference type="InterPro" id="IPR020846">
    <property type="entry name" value="MFS_dom"/>
</dbReference>
<feature type="transmembrane region" description="Helical" evidence="7">
    <location>
        <begin position="336"/>
        <end position="353"/>
    </location>
</feature>
<sequence length="489" mass="50270">MLLLPSLIVAKIGKGGAGSPGSAGGAGNTVRLGPAFTKLWLAGTASALGVGLATVATPLLIASRTDSPLTISAAQAVAWLPWLLFALPGGVLVDRVDRRRLMIWIDWARVALMTLLAAALVTGHAGIPLIYTVLFMVNAGEVVFRSASQAMIPAVVPREGLEKANGWLIGGVTVTQNMIAGPLGAALFVVAASIPYWGNAATYAVSAVLTTAVVGTYRGVPRPRRAGTAEMAEMAEIAGGAAAPPPKPERLRAVWSEMAEGFRWLIRQRLLRTMAVLIGLLNVTLTAALAVLVLLTKDRLHLGSVGYGALFTAMAVGSILGSALGDRLVRAVTATWTIRVGLIVEAAFHLVLATSLNAYVVGAAFFAFGIHGALWSIVANSLRQRLTPPEMFGRVGSTNLFIAAGGNCVGALLGGVVSAHFGLTATYWVAFVVAVAVAATTWPVFNRAAVAQAYAGDVSSASDASEASADSSADSSPDASAQPTVLADA</sequence>
<feature type="transmembrane region" description="Helical" evidence="7">
    <location>
        <begin position="400"/>
        <end position="421"/>
    </location>
</feature>
<dbReference type="PANTHER" id="PTHR23513:SF6">
    <property type="entry name" value="MAJOR FACILITATOR SUPERFAMILY ASSOCIATED DOMAIN-CONTAINING PROTEIN"/>
    <property type="match status" value="1"/>
</dbReference>
<dbReference type="PROSITE" id="PS50850">
    <property type="entry name" value="MFS"/>
    <property type="match status" value="1"/>
</dbReference>
<dbReference type="SUPFAM" id="SSF103473">
    <property type="entry name" value="MFS general substrate transporter"/>
    <property type="match status" value="1"/>
</dbReference>
<comment type="caution">
    <text evidence="9">The sequence shown here is derived from an EMBL/GenBank/DDBJ whole genome shotgun (WGS) entry which is preliminary data.</text>
</comment>
<gene>
    <name evidence="9" type="ORF">GCM10009839_85850</name>
</gene>
<comment type="subcellular location">
    <subcellularLocation>
        <location evidence="1">Cell membrane</location>
        <topology evidence="1">Multi-pass membrane protein</topology>
    </subcellularLocation>
</comment>
<feature type="compositionally biased region" description="Low complexity" evidence="6">
    <location>
        <begin position="465"/>
        <end position="481"/>
    </location>
</feature>
<dbReference type="Gene3D" id="1.20.1250.20">
    <property type="entry name" value="MFS general substrate transporter like domains"/>
    <property type="match status" value="1"/>
</dbReference>
<dbReference type="Proteomes" id="UP001500751">
    <property type="component" value="Unassembled WGS sequence"/>
</dbReference>
<name>A0ABP5H2A4_9ACTN</name>
<evidence type="ECO:0000259" key="8">
    <source>
        <dbReference type="PROSITE" id="PS50850"/>
    </source>
</evidence>
<dbReference type="Pfam" id="PF07690">
    <property type="entry name" value="MFS_1"/>
    <property type="match status" value="1"/>
</dbReference>
<feature type="domain" description="Major facilitator superfamily (MFS) profile" evidence="8">
    <location>
        <begin position="35"/>
        <end position="449"/>
    </location>
</feature>
<feature type="transmembrane region" description="Helical" evidence="7">
    <location>
        <begin position="73"/>
        <end position="92"/>
    </location>
</feature>
<evidence type="ECO:0000256" key="5">
    <source>
        <dbReference type="ARBA" id="ARBA00023136"/>
    </source>
</evidence>
<dbReference type="EMBL" id="BAAAQN010000083">
    <property type="protein sequence ID" value="GAA2061597.1"/>
    <property type="molecule type" value="Genomic_DNA"/>
</dbReference>
<dbReference type="InterPro" id="IPR036259">
    <property type="entry name" value="MFS_trans_sf"/>
</dbReference>
<evidence type="ECO:0000313" key="10">
    <source>
        <dbReference type="Proteomes" id="UP001500751"/>
    </source>
</evidence>
<organism evidence="9 10">
    <name type="scientific">Catenulispora yoronensis</name>
    <dbReference type="NCBI Taxonomy" id="450799"/>
    <lineage>
        <taxon>Bacteria</taxon>
        <taxon>Bacillati</taxon>
        <taxon>Actinomycetota</taxon>
        <taxon>Actinomycetes</taxon>
        <taxon>Catenulisporales</taxon>
        <taxon>Catenulisporaceae</taxon>
        <taxon>Catenulispora</taxon>
    </lineage>
</organism>
<evidence type="ECO:0000256" key="7">
    <source>
        <dbReference type="SAM" id="Phobius"/>
    </source>
</evidence>